<dbReference type="Gene3D" id="3.30.40.10">
    <property type="entry name" value="Zinc/RING finger domain, C3HC4 (zinc finger)"/>
    <property type="match status" value="1"/>
</dbReference>
<proteinExistence type="predicted"/>
<reference evidence="3" key="1">
    <citation type="journal article" date="2023" name="Mol. Phylogenet. Evol.">
        <title>Genome-scale phylogeny and comparative genomics of the fungal order Sordariales.</title>
        <authorList>
            <person name="Hensen N."/>
            <person name="Bonometti L."/>
            <person name="Westerberg I."/>
            <person name="Brannstrom I.O."/>
            <person name="Guillou S."/>
            <person name="Cros-Aarteil S."/>
            <person name="Calhoun S."/>
            <person name="Haridas S."/>
            <person name="Kuo A."/>
            <person name="Mondo S."/>
            <person name="Pangilinan J."/>
            <person name="Riley R."/>
            <person name="LaButti K."/>
            <person name="Andreopoulos B."/>
            <person name="Lipzen A."/>
            <person name="Chen C."/>
            <person name="Yan M."/>
            <person name="Daum C."/>
            <person name="Ng V."/>
            <person name="Clum A."/>
            <person name="Steindorff A."/>
            <person name="Ohm R.A."/>
            <person name="Martin F."/>
            <person name="Silar P."/>
            <person name="Natvig D.O."/>
            <person name="Lalanne C."/>
            <person name="Gautier V."/>
            <person name="Ament-Velasquez S.L."/>
            <person name="Kruys A."/>
            <person name="Hutchinson M.I."/>
            <person name="Powell A.J."/>
            <person name="Barry K."/>
            <person name="Miller A.N."/>
            <person name="Grigoriev I.V."/>
            <person name="Debuchy R."/>
            <person name="Gladieux P."/>
            <person name="Hiltunen Thoren M."/>
            <person name="Johannesson H."/>
        </authorList>
    </citation>
    <scope>NUCLEOTIDE SEQUENCE</scope>
    <source>
        <strain evidence="3">CBS 626.80</strain>
    </source>
</reference>
<keyword evidence="4" id="KW-1185">Reference proteome</keyword>
<dbReference type="Proteomes" id="UP001303222">
    <property type="component" value="Unassembled WGS sequence"/>
</dbReference>
<gene>
    <name evidence="3" type="ORF">QBC32DRAFT_389316</name>
</gene>
<evidence type="ECO:0000313" key="4">
    <source>
        <dbReference type="Proteomes" id="UP001303222"/>
    </source>
</evidence>
<dbReference type="PROSITE" id="PS50089">
    <property type="entry name" value="ZF_RING_2"/>
    <property type="match status" value="1"/>
</dbReference>
<accession>A0AAN6NXF3</accession>
<keyword evidence="1" id="KW-0862">Zinc</keyword>
<organism evidence="3 4">
    <name type="scientific">Pseudoneurospora amorphoporcata</name>
    <dbReference type="NCBI Taxonomy" id="241081"/>
    <lineage>
        <taxon>Eukaryota</taxon>
        <taxon>Fungi</taxon>
        <taxon>Dikarya</taxon>
        <taxon>Ascomycota</taxon>
        <taxon>Pezizomycotina</taxon>
        <taxon>Sordariomycetes</taxon>
        <taxon>Sordariomycetidae</taxon>
        <taxon>Sordariales</taxon>
        <taxon>Sordariaceae</taxon>
        <taxon>Pseudoneurospora</taxon>
    </lineage>
</organism>
<dbReference type="InterPro" id="IPR013083">
    <property type="entry name" value="Znf_RING/FYVE/PHD"/>
</dbReference>
<dbReference type="EMBL" id="MU859116">
    <property type="protein sequence ID" value="KAK3952858.1"/>
    <property type="molecule type" value="Genomic_DNA"/>
</dbReference>
<feature type="domain" description="RING-type" evidence="2">
    <location>
        <begin position="33"/>
        <end position="106"/>
    </location>
</feature>
<protein>
    <recommendedName>
        <fullName evidence="2">RING-type domain-containing protein</fullName>
    </recommendedName>
</protein>
<dbReference type="AlphaFoldDB" id="A0AAN6NXF3"/>
<comment type="caution">
    <text evidence="3">The sequence shown here is derived from an EMBL/GenBank/DDBJ whole genome shotgun (WGS) entry which is preliminary data.</text>
</comment>
<evidence type="ECO:0000313" key="3">
    <source>
        <dbReference type="EMBL" id="KAK3952858.1"/>
    </source>
</evidence>
<name>A0AAN6NXF3_9PEZI</name>
<dbReference type="InterPro" id="IPR001841">
    <property type="entry name" value="Znf_RING"/>
</dbReference>
<reference evidence="3" key="2">
    <citation type="submission" date="2023-06" db="EMBL/GenBank/DDBJ databases">
        <authorList>
            <consortium name="Lawrence Berkeley National Laboratory"/>
            <person name="Mondo S.J."/>
            <person name="Hensen N."/>
            <person name="Bonometti L."/>
            <person name="Westerberg I."/>
            <person name="Brannstrom I.O."/>
            <person name="Guillou S."/>
            <person name="Cros-Aarteil S."/>
            <person name="Calhoun S."/>
            <person name="Haridas S."/>
            <person name="Kuo A."/>
            <person name="Pangilinan J."/>
            <person name="Riley R."/>
            <person name="Labutti K."/>
            <person name="Andreopoulos B."/>
            <person name="Lipzen A."/>
            <person name="Chen C."/>
            <person name="Yanf M."/>
            <person name="Daum C."/>
            <person name="Ng V."/>
            <person name="Clum A."/>
            <person name="Steindorff A."/>
            <person name="Ohm R."/>
            <person name="Martin F."/>
            <person name="Silar P."/>
            <person name="Natvig D."/>
            <person name="Lalanne C."/>
            <person name="Gautier V."/>
            <person name="Ament-Velasquez S.L."/>
            <person name="Kruys A."/>
            <person name="Hutchinson M.I."/>
            <person name="Powell A.J."/>
            <person name="Barry K."/>
            <person name="Miller A.N."/>
            <person name="Grigoriev I.V."/>
            <person name="Debuchy R."/>
            <person name="Gladieux P."/>
            <person name="Thoren M.H."/>
            <person name="Johannesson H."/>
        </authorList>
    </citation>
    <scope>NUCLEOTIDE SEQUENCE</scope>
    <source>
        <strain evidence="3">CBS 626.80</strain>
    </source>
</reference>
<keyword evidence="1" id="KW-0479">Metal-binding</keyword>
<keyword evidence="1" id="KW-0863">Zinc-finger</keyword>
<evidence type="ECO:0000256" key="1">
    <source>
        <dbReference type="PROSITE-ProRule" id="PRU00175"/>
    </source>
</evidence>
<evidence type="ECO:0000259" key="2">
    <source>
        <dbReference type="PROSITE" id="PS50089"/>
    </source>
</evidence>
<dbReference type="SUPFAM" id="SSF57850">
    <property type="entry name" value="RING/U-box"/>
    <property type="match status" value="1"/>
</dbReference>
<sequence length="336" mass="37513">MDAENETFFPNIRRYLSLPASQQKTADKPNPVCSICLANPLKCYLLNNYGPIATVDSEGNELERMAILYCGHVVGYGCLEDYMSTCYNNFSHSHDKEHLPRCPTCRESLIKDCEKPYFEDDEDQEGYYFVIPFVIAPSAPPVPGGPSDAGENYTHGNPVQFNILDRGQMEAIAFSFDKWQDIPLTKSEGGLLPASCRSCDPELYRRAYRTYEAQQAALLGTRPMVMNNTLYTTKGAPRLVPAPRPSVFTSAPNRPSHNIWKLGFCVVARVPMEDGTENWTQVRMRVGDRIMYNATLSDGTPVEIPLEPRCLGPPRFGPMRFGRHPGVLQGAMGAGR</sequence>
<dbReference type="GO" id="GO:0008270">
    <property type="term" value="F:zinc ion binding"/>
    <property type="evidence" value="ECO:0007669"/>
    <property type="project" value="UniProtKB-KW"/>
</dbReference>